<accession>S3BU02</accession>
<dbReference type="AlphaFoldDB" id="S3BU02"/>
<keyword evidence="2" id="KW-0812">Transmembrane</keyword>
<feature type="compositionally biased region" description="Low complexity" evidence="1">
    <location>
        <begin position="114"/>
        <end position="155"/>
    </location>
</feature>
<dbReference type="EMBL" id="KE148159">
    <property type="protein sequence ID" value="EPE04704.1"/>
    <property type="molecule type" value="Genomic_DNA"/>
</dbReference>
<feature type="compositionally biased region" description="Basic and acidic residues" evidence="1">
    <location>
        <begin position="1"/>
        <end position="14"/>
    </location>
</feature>
<feature type="region of interest" description="Disordered" evidence="1">
    <location>
        <begin position="468"/>
        <end position="504"/>
    </location>
</feature>
<keyword evidence="2" id="KW-0472">Membrane</keyword>
<dbReference type="HOGENOM" id="CLU_011816_0_0_1"/>
<evidence type="ECO:0000256" key="2">
    <source>
        <dbReference type="SAM" id="Phobius"/>
    </source>
</evidence>
<reference evidence="4 5" key="1">
    <citation type="journal article" date="2013" name="BMC Genomics">
        <title>The genome and transcriptome of the pine saprophyte Ophiostoma piceae, and a comparison with the bark beetle-associated pine pathogen Grosmannia clavigera.</title>
        <authorList>
            <person name="Haridas S."/>
            <person name="Wang Y."/>
            <person name="Lim L."/>
            <person name="Massoumi Alamouti S."/>
            <person name="Jackman S."/>
            <person name="Docking R."/>
            <person name="Robertson G."/>
            <person name="Birol I."/>
            <person name="Bohlmann J."/>
            <person name="Breuil C."/>
        </authorList>
    </citation>
    <scope>NUCLEOTIDE SEQUENCE [LARGE SCALE GENOMIC DNA]</scope>
    <source>
        <strain evidence="4 5">UAMH 11346</strain>
    </source>
</reference>
<sequence>MDHSDEKSTGFERRTSRRLSRQLSVHTSTDLSDSTNNDAYLAAMGISVSDGFRPSVDAAPTPSEATNTEHHHTTSIPTQKTSEVGRRQSSSGKSFDSHVSATAGTALETSSIAPSTSTLPSSFNSSEPSPSELSASSFSQSPLQPSSVPVSVPETAEQEVSSASTSTPSQPPPPPPTFQQPANIPRGRPSSIAKPPIGSLSLGGVATSTSAASGSRGNGGNSNHRAANVRESTASSVAPTPQQDEPYQGPSGPSFPYQMYPQNVGVTRTLSSVTTSTATQSESSYTGPRGPAFPYGMYPQNTMTETAAGPSTVPTSAIPVGFPGMADNYQRRIGPDGEDIADMIGPDGHTEQLPPYTRYPDEAYSRKIAAANGAQQPDPLTGAPMLAASSIPDASMFPNTVPIAVEGMAPVPLAPTPESASAQAPASSPIHESESAHAATAPAVPAPALITSPAAVAPAAESIPGAGGIGLAPRNPEYDGAEEAGSPRSRYSLRSFNSDGTGPEINTAARGISEKRKPPNFIQRYGGRRILGIIPYWAICLVLTAILLMCIILGAVVGTFVARHKRAQANRGNNPQSITVTVDATPIPTPSNLPGLPTGTFSLPLQKDEGPGACFNDTTQAQAWSCNIPFQYGMIMTINSLSPTPDGPMYNLSINCNMSATVANNVYFYGEQAPVITTPMPMQLVNDTLDPNRGPAWFKMMPYNKTVVVHETWLSAPAAAATDSPSNKKRYHDNVAPASIVWGDGGNPFHRKGVIPAQAGDKPWVCTWPDTILEVFIYPNQNTSMYKISLSSAYTPSSAMPTLASGSAANAGEVVSGAAVAPTAGITAIKATSTPFPGPTQFPNMPPLPPPFPRVVKVEERRMAKSPQATCVQYELKDEGFGLKGAPLLDVNGNIVEITIAEVESGPPLFSQSKRDVFGSEVYESDGEVFDKRDSFGLSKCGCLWMVT</sequence>
<organism evidence="4 5">
    <name type="scientific">Ophiostoma piceae (strain UAMH 11346)</name>
    <name type="common">Sap stain fungus</name>
    <dbReference type="NCBI Taxonomy" id="1262450"/>
    <lineage>
        <taxon>Eukaryota</taxon>
        <taxon>Fungi</taxon>
        <taxon>Dikarya</taxon>
        <taxon>Ascomycota</taxon>
        <taxon>Pezizomycotina</taxon>
        <taxon>Sordariomycetes</taxon>
        <taxon>Sordariomycetidae</taxon>
        <taxon>Ophiostomatales</taxon>
        <taxon>Ophiostomataceae</taxon>
        <taxon>Ophiostoma</taxon>
    </lineage>
</organism>
<feature type="region of interest" description="Disordered" evidence="1">
    <location>
        <begin position="412"/>
        <end position="442"/>
    </location>
</feature>
<dbReference type="STRING" id="1262450.S3BU02"/>
<dbReference type="PANTHER" id="PTHR42078:SF1">
    <property type="entry name" value="GLUCAN 1, 4-ALPHA-GLUCOSIDASE"/>
    <property type="match status" value="1"/>
</dbReference>
<feature type="compositionally biased region" description="Low complexity" evidence="1">
    <location>
        <begin position="203"/>
        <end position="226"/>
    </location>
</feature>
<feature type="compositionally biased region" description="Low complexity" evidence="1">
    <location>
        <begin position="416"/>
        <end position="429"/>
    </location>
</feature>
<dbReference type="Pfam" id="PF25130">
    <property type="entry name" value="DUF7820"/>
    <property type="match status" value="1"/>
</dbReference>
<evidence type="ECO:0000256" key="1">
    <source>
        <dbReference type="SAM" id="MobiDB-lite"/>
    </source>
</evidence>
<feature type="region of interest" description="Disordered" evidence="1">
    <location>
        <begin position="50"/>
        <end position="293"/>
    </location>
</feature>
<evidence type="ECO:0000313" key="5">
    <source>
        <dbReference type="Proteomes" id="UP000016923"/>
    </source>
</evidence>
<dbReference type="Proteomes" id="UP000016923">
    <property type="component" value="Unassembled WGS sequence"/>
</dbReference>
<dbReference type="OrthoDB" id="5384459at2759"/>
<dbReference type="VEuPathDB" id="FungiDB:F503_06253"/>
<dbReference type="OMA" id="YAMYPQN"/>
<evidence type="ECO:0000259" key="3">
    <source>
        <dbReference type="Pfam" id="PF25130"/>
    </source>
</evidence>
<feature type="transmembrane region" description="Helical" evidence="2">
    <location>
        <begin position="536"/>
        <end position="562"/>
    </location>
</feature>
<gene>
    <name evidence="4" type="ORF">F503_06253</name>
</gene>
<keyword evidence="2" id="KW-1133">Transmembrane helix</keyword>
<keyword evidence="5" id="KW-1185">Reference proteome</keyword>
<feature type="compositionally biased region" description="Low complexity" evidence="1">
    <location>
        <begin position="267"/>
        <end position="286"/>
    </location>
</feature>
<name>S3BU02_OPHP1</name>
<evidence type="ECO:0000313" key="4">
    <source>
        <dbReference type="EMBL" id="EPE04704.1"/>
    </source>
</evidence>
<feature type="region of interest" description="Disordered" evidence="1">
    <location>
        <begin position="1"/>
        <end position="37"/>
    </location>
</feature>
<feature type="compositionally biased region" description="Pro residues" evidence="1">
    <location>
        <begin position="169"/>
        <end position="178"/>
    </location>
</feature>
<feature type="compositionally biased region" description="Polar residues" evidence="1">
    <location>
        <begin position="74"/>
        <end position="113"/>
    </location>
</feature>
<dbReference type="eggNOG" id="ENOG502SJP0">
    <property type="taxonomic scope" value="Eukaryota"/>
</dbReference>
<dbReference type="InterPro" id="IPR056722">
    <property type="entry name" value="DUF7820"/>
</dbReference>
<feature type="domain" description="DUF7820" evidence="3">
    <location>
        <begin position="578"/>
        <end position="946"/>
    </location>
</feature>
<protein>
    <submittedName>
        <fullName evidence="4">Glucan 4-alpha-glucosidase</fullName>
    </submittedName>
</protein>
<feature type="compositionally biased region" description="Polar residues" evidence="1">
    <location>
        <begin position="230"/>
        <end position="245"/>
    </location>
</feature>
<dbReference type="PANTHER" id="PTHR42078">
    <property type="entry name" value="GLUCAN 1, 4-ALPHA-GLUCOSIDASE"/>
    <property type="match status" value="1"/>
</dbReference>
<feature type="compositionally biased region" description="Polar residues" evidence="1">
    <location>
        <begin position="25"/>
        <end position="37"/>
    </location>
</feature>
<proteinExistence type="predicted"/>